<feature type="transmembrane region" description="Helical" evidence="1">
    <location>
        <begin position="196"/>
        <end position="216"/>
    </location>
</feature>
<feature type="transmembrane region" description="Helical" evidence="1">
    <location>
        <begin position="16"/>
        <end position="35"/>
    </location>
</feature>
<keyword evidence="1" id="KW-1133">Transmembrane helix</keyword>
<evidence type="ECO:0000313" key="3">
    <source>
        <dbReference type="Proteomes" id="UP000261285"/>
    </source>
</evidence>
<dbReference type="PANTHER" id="PTHR46795:SF3">
    <property type="entry name" value="ABC TRANSPORTER PERMEASE"/>
    <property type="match status" value="1"/>
</dbReference>
<organism evidence="2 3">
    <name type="scientific">Dorea longicatena</name>
    <dbReference type="NCBI Taxonomy" id="88431"/>
    <lineage>
        <taxon>Bacteria</taxon>
        <taxon>Bacillati</taxon>
        <taxon>Bacillota</taxon>
        <taxon>Clostridia</taxon>
        <taxon>Lachnospirales</taxon>
        <taxon>Lachnospiraceae</taxon>
        <taxon>Dorea</taxon>
    </lineage>
</organism>
<comment type="caution">
    <text evidence="2">The sequence shown here is derived from an EMBL/GenBank/DDBJ whole genome shotgun (WGS) entry which is preliminary data.</text>
</comment>
<dbReference type="AlphaFoldDB" id="A0A3E5G5B2"/>
<keyword evidence="1" id="KW-0472">Membrane</keyword>
<dbReference type="RefSeq" id="WP_117598641.1">
    <property type="nucleotide sequence ID" value="NZ_CABMEZ010000030.1"/>
</dbReference>
<feature type="transmembrane region" description="Helical" evidence="1">
    <location>
        <begin position="596"/>
        <end position="619"/>
    </location>
</feature>
<sequence length="664" mass="77486">MLKKIVIKNFISNRRGYLLYFTSNIIATMELFIFWGLKDIVLRAIKDQETALDFYIDFIVATGIISIITIMLMSFATIYYLKLRIKDYSLFIMLGLHRREVYQLILMEFGIGWIVSEGIGIIGGAGTLYGIQEILKRIYPTLVEVKKISFNVYLHTFELGGGIVLGTFLTTIIWLENQRLSSLMQQEEKNQKFPEKWYWSILIFIGGGLIVAAWFMFPSYEEIHYDAYFIWIVGTFLILIFGTGIVLSKIKYNKQKFYLKHLLGINQFSSKYQNNMMLVLILFTIHFFALTYIMTGIVTTLFVEQYEVKNYPYDVIYMGNASDQKNMSFLSDNNVRINKIPMVRVTSFSRDQQIGISEKDYNNLTGRTLGLKNQEIVVEMEDQNNSNKIVTDKTFIENYSLMYVGRYSDDKSEELRSIAIGGKRAAKSKMAKNHTYKIKKMYTENTLGQYTTGRWRESLIIFSNDYFQKVHKSLSCDEQELTELYLIKLKGKDKYKTWEKIKAFAQHRGMKIVNDGNERKIIYHTNSFVKEQKVRLMFELLSKIFILSILLASSALVISIKNKADLKFYQKRFEFLRCMGMKETERKKLQLIEIQSVNLVALIASLCMAVIHLIAYIMRAKKAGEINTVNFVKYWGCISMIYILFECVIQRVFAQHVLKEVEKQ</sequence>
<feature type="transmembrane region" description="Helical" evidence="1">
    <location>
        <begin position="540"/>
        <end position="560"/>
    </location>
</feature>
<feature type="transmembrane region" description="Helical" evidence="1">
    <location>
        <begin position="55"/>
        <end position="81"/>
    </location>
</feature>
<feature type="transmembrane region" description="Helical" evidence="1">
    <location>
        <begin position="101"/>
        <end position="132"/>
    </location>
</feature>
<protein>
    <recommendedName>
        <fullName evidence="4">ABC transporter permease</fullName>
    </recommendedName>
</protein>
<accession>A0A3E5G5B2</accession>
<reference evidence="2 3" key="1">
    <citation type="submission" date="2018-08" db="EMBL/GenBank/DDBJ databases">
        <title>A genome reference for cultivated species of the human gut microbiota.</title>
        <authorList>
            <person name="Zou Y."/>
            <person name="Xue W."/>
            <person name="Luo G."/>
        </authorList>
    </citation>
    <scope>NUCLEOTIDE SEQUENCE [LARGE SCALE GENOMIC DNA]</scope>
    <source>
        <strain evidence="2 3">OM02-16</strain>
    </source>
</reference>
<dbReference type="EMBL" id="QSVN01000030">
    <property type="protein sequence ID" value="RGO29340.1"/>
    <property type="molecule type" value="Genomic_DNA"/>
</dbReference>
<keyword evidence="1" id="KW-0812">Transmembrane</keyword>
<name>A0A3E5G5B2_9FIRM</name>
<dbReference type="PANTHER" id="PTHR46795">
    <property type="entry name" value="ABC TRANSPORTER PERMEASE-RELATED-RELATED"/>
    <property type="match status" value="1"/>
</dbReference>
<evidence type="ECO:0000256" key="1">
    <source>
        <dbReference type="SAM" id="Phobius"/>
    </source>
</evidence>
<feature type="transmembrane region" description="Helical" evidence="1">
    <location>
        <begin position="277"/>
        <end position="303"/>
    </location>
</feature>
<evidence type="ECO:0008006" key="4">
    <source>
        <dbReference type="Google" id="ProtNLM"/>
    </source>
</evidence>
<feature type="transmembrane region" description="Helical" evidence="1">
    <location>
        <begin position="228"/>
        <end position="247"/>
    </location>
</feature>
<proteinExistence type="predicted"/>
<dbReference type="InterPro" id="IPR052536">
    <property type="entry name" value="ABC-4_Integral_Memb_Prot"/>
</dbReference>
<feature type="transmembrane region" description="Helical" evidence="1">
    <location>
        <begin position="152"/>
        <end position="175"/>
    </location>
</feature>
<evidence type="ECO:0000313" key="2">
    <source>
        <dbReference type="EMBL" id="RGO29340.1"/>
    </source>
</evidence>
<feature type="transmembrane region" description="Helical" evidence="1">
    <location>
        <begin position="631"/>
        <end position="649"/>
    </location>
</feature>
<gene>
    <name evidence="2" type="ORF">DXB16_14400</name>
</gene>
<dbReference type="Proteomes" id="UP000261285">
    <property type="component" value="Unassembled WGS sequence"/>
</dbReference>